<keyword evidence="3" id="KW-0645">Protease</keyword>
<dbReference type="SUPFAM" id="SSF81923">
    <property type="entry name" value="Double Clp-N motif"/>
    <property type="match status" value="1"/>
</dbReference>
<reference evidence="3 4" key="2">
    <citation type="submission" date="2019-07" db="EMBL/GenBank/DDBJ databases">
        <authorList>
            <person name="Huang Y."/>
        </authorList>
    </citation>
    <scope>NUCLEOTIDE SEQUENCE [LARGE SCALE GENOMIC DNA]</scope>
    <source>
        <strain evidence="3 4">HY188</strain>
    </source>
</reference>
<dbReference type="Proteomes" id="UP000317344">
    <property type="component" value="Chromosome"/>
</dbReference>
<dbReference type="PROSITE" id="PS51903">
    <property type="entry name" value="CLP_R"/>
    <property type="match status" value="1"/>
</dbReference>
<dbReference type="InterPro" id="IPR036628">
    <property type="entry name" value="Clp_N_dom_sf"/>
</dbReference>
<evidence type="ECO:0000313" key="3">
    <source>
        <dbReference type="EMBL" id="QDQ99023.1"/>
    </source>
</evidence>
<name>A0A516X7N3_9ACTN</name>
<evidence type="ECO:0000313" key="4">
    <source>
        <dbReference type="Proteomes" id="UP000317344"/>
    </source>
</evidence>
<dbReference type="GO" id="GO:0005524">
    <property type="term" value="F:ATP binding"/>
    <property type="evidence" value="ECO:0007669"/>
    <property type="project" value="UniProtKB-KW"/>
</dbReference>
<dbReference type="KEGG" id="toy:FO059_04310"/>
<dbReference type="AlphaFoldDB" id="A0A516X7N3"/>
<gene>
    <name evidence="3" type="ORF">FO059_04310</name>
</gene>
<keyword evidence="4" id="KW-1185">Reference proteome</keyword>
<dbReference type="GO" id="GO:0006508">
    <property type="term" value="P:proteolysis"/>
    <property type="evidence" value="ECO:0007669"/>
    <property type="project" value="UniProtKB-KW"/>
</dbReference>
<reference evidence="3 4" key="1">
    <citation type="submission" date="2019-07" db="EMBL/GenBank/DDBJ databases">
        <title>Tomitella cavernea sp. nov., an actinomycete isolated from soil.</title>
        <authorList>
            <person name="Cheng J."/>
        </authorList>
    </citation>
    <scope>NUCLEOTIDE SEQUENCE [LARGE SCALE GENOMIC DNA]</scope>
    <source>
        <strain evidence="3 4">HY188</strain>
    </source>
</reference>
<proteinExistence type="predicted"/>
<keyword evidence="3" id="KW-0067">ATP-binding</keyword>
<dbReference type="Pfam" id="PF02861">
    <property type="entry name" value="Clp_N"/>
    <property type="match status" value="1"/>
</dbReference>
<feature type="domain" description="Clp R" evidence="2">
    <location>
        <begin position="89"/>
        <end position="232"/>
    </location>
</feature>
<sequence>MTGTVRLDDLIAAIAQAHTDPLEQLTDAVLAADHLSGIADHLIGHFVDQARRSGASWTEIGASMGVTKQAAQKRFVAKPAAGIDASAGFSKFTPRARNVVVAAQNEARAGSHDRITPAHLTLGLLTEPGSLALHALAEQGVTPEKIREAATRALPSAADQVPALIPYDDDAKTALELTFHTAQRMGHGYIGTEHLLLALLEHQPDGPLGALGVRGADVEKYVADTLARLDPPPAG</sequence>
<protein>
    <submittedName>
        <fullName evidence="3">ATP-dependent Clp protease ATP-binding subunit</fullName>
    </submittedName>
</protein>
<dbReference type="OrthoDB" id="3290891at2"/>
<dbReference type="EMBL" id="CP041765">
    <property type="protein sequence ID" value="QDQ99023.1"/>
    <property type="molecule type" value="Genomic_DNA"/>
</dbReference>
<evidence type="ECO:0000256" key="1">
    <source>
        <dbReference type="PROSITE-ProRule" id="PRU01251"/>
    </source>
</evidence>
<keyword evidence="3" id="KW-0547">Nucleotide-binding</keyword>
<dbReference type="Gene3D" id="1.10.1780.10">
    <property type="entry name" value="Clp, N-terminal domain"/>
    <property type="match status" value="1"/>
</dbReference>
<accession>A0A516X7N3</accession>
<evidence type="ECO:0000259" key="2">
    <source>
        <dbReference type="PROSITE" id="PS51903"/>
    </source>
</evidence>
<organism evidence="3 4">
    <name type="scientific">Tomitella fengzijianii</name>
    <dbReference type="NCBI Taxonomy" id="2597660"/>
    <lineage>
        <taxon>Bacteria</taxon>
        <taxon>Bacillati</taxon>
        <taxon>Actinomycetota</taxon>
        <taxon>Actinomycetes</taxon>
        <taxon>Mycobacteriales</taxon>
        <taxon>Tomitella</taxon>
    </lineage>
</organism>
<dbReference type="GO" id="GO:0008233">
    <property type="term" value="F:peptidase activity"/>
    <property type="evidence" value="ECO:0007669"/>
    <property type="project" value="UniProtKB-KW"/>
</dbReference>
<keyword evidence="1" id="KW-0677">Repeat</keyword>
<keyword evidence="3" id="KW-0378">Hydrolase</keyword>
<dbReference type="InterPro" id="IPR004176">
    <property type="entry name" value="Clp_R_N"/>
</dbReference>